<gene>
    <name evidence="2" type="ORF">F9C29_23495</name>
</gene>
<dbReference type="PANTHER" id="PTHR38690:SF1">
    <property type="entry name" value="PROTEASE"/>
    <property type="match status" value="1"/>
</dbReference>
<dbReference type="InterPro" id="IPR011836">
    <property type="entry name" value="YhdP"/>
</dbReference>
<dbReference type="PANTHER" id="PTHR38690">
    <property type="entry name" value="PROTEASE-RELATED"/>
    <property type="match status" value="1"/>
</dbReference>
<feature type="domain" description="YhdP central" evidence="1">
    <location>
        <begin position="1"/>
        <end position="458"/>
    </location>
</feature>
<reference evidence="2 3" key="1">
    <citation type="submission" date="2019-09" db="EMBL/GenBank/DDBJ databases">
        <title>Reversal of blaTEM antimicrobial resistance by CRISPR-Cas9 in clinical E. coli and other Enterobacteriaceae strains.</title>
        <authorList>
            <person name="Tagliaferri T."/>
            <person name="Guimaraes N."/>
            <person name="Pereira M."/>
            <person name="Felicori L."/>
            <person name="Horz H.-P."/>
            <person name="Santos S."/>
            <person name="Mendes T."/>
        </authorList>
    </citation>
    <scope>NUCLEOTIDE SEQUENCE [LARGE SCALE GENOMIC DNA]</scope>
    <source>
        <strain evidence="2 3">E2_blaTEM_MG</strain>
    </source>
</reference>
<name>A0A6L3XQ48_9ENTR</name>
<evidence type="ECO:0000313" key="3">
    <source>
        <dbReference type="Proteomes" id="UP000476281"/>
    </source>
</evidence>
<protein>
    <submittedName>
        <fullName evidence="2">TIGR02099 family protein</fullName>
    </submittedName>
</protein>
<dbReference type="AlphaFoldDB" id="A0A6L3XQ48"/>
<feature type="non-terminal residue" evidence="2">
    <location>
        <position position="1"/>
    </location>
</feature>
<comment type="caution">
    <text evidence="2">The sequence shown here is derived from an EMBL/GenBank/DDBJ whole genome shotgun (WGS) entry which is preliminary data.</text>
</comment>
<dbReference type="Proteomes" id="UP000476281">
    <property type="component" value="Unassembled WGS sequence"/>
</dbReference>
<proteinExistence type="predicted"/>
<evidence type="ECO:0000259" key="1">
    <source>
        <dbReference type="Pfam" id="PF13116"/>
    </source>
</evidence>
<evidence type="ECO:0000313" key="2">
    <source>
        <dbReference type="EMBL" id="KAB2506505.1"/>
    </source>
</evidence>
<dbReference type="InterPro" id="IPR025263">
    <property type="entry name" value="YhdP_central"/>
</dbReference>
<dbReference type="NCBIfam" id="TIGR02099">
    <property type="entry name" value="YhdP family protein"/>
    <property type="match status" value="1"/>
</dbReference>
<dbReference type="Pfam" id="PF13116">
    <property type="entry name" value="YhdP"/>
    <property type="match status" value="1"/>
</dbReference>
<accession>A0A6L3XQ48</accession>
<dbReference type="EMBL" id="WBSZ01001131">
    <property type="protein sequence ID" value="KAB2506505.1"/>
    <property type="molecule type" value="Genomic_DNA"/>
</dbReference>
<organism evidence="2 3">
    <name type="scientific">Enterobacter hormaechei</name>
    <dbReference type="NCBI Taxonomy" id="158836"/>
    <lineage>
        <taxon>Bacteria</taxon>
        <taxon>Pseudomonadati</taxon>
        <taxon>Pseudomonadota</taxon>
        <taxon>Gammaproteobacteria</taxon>
        <taxon>Enterobacterales</taxon>
        <taxon>Enterobacteriaceae</taxon>
        <taxon>Enterobacter</taxon>
        <taxon>Enterobacter cloacae complex</taxon>
    </lineage>
</organism>
<feature type="non-terminal residue" evidence="2">
    <location>
        <position position="460"/>
    </location>
</feature>
<sequence length="460" mass="50401">ENFSGKLEGSVENGRLTAEMQDAKMPYETVFRAPLEIEKGNATLNWLKNDKGFQLDGRDIDVKAKAVHARGNFRYLQPEGDEPWLGILAGISTDDGSQAWRYFPENLMGKALVDYLSGAIQGGQADNATLVYGGNPHLFPYKHNEGQFQVLVPLRNATYAFQPDWPALKNLDIELNFLNDGLWMKTDSVALGGVTASNLTANIPDYSKEKLLIDADIKGPGKAVGPYFEDTPLKDSLAATLQQLQLDGDVNARLHLDIPLDGEMTTAKGDVRLNNNSLYIKPLDSTLKNLSGQFSFVNGTLKSEPLKATWFNQPVNIDFSTTEGDKAYQVAVNMDANWQPSRMDVLPKPIENAVDGAVSWNGKVAIDLPYHAGARYNVDITGDLKNLSSQLPAPLNKKSGEALPVNVKVAGNLNSFDLTGNAGGTNHFNSRWLLNRKLTLDRAIWTTDSRTTPPLPEQAG</sequence>